<gene>
    <name evidence="5" type="ORF">M747DRAFT_344988</name>
</gene>
<organism evidence="5 6">
    <name type="scientific">Aspergillus niger ATCC 13496</name>
    <dbReference type="NCBI Taxonomy" id="1353008"/>
    <lineage>
        <taxon>Eukaryota</taxon>
        <taxon>Fungi</taxon>
        <taxon>Dikarya</taxon>
        <taxon>Ascomycota</taxon>
        <taxon>Pezizomycotina</taxon>
        <taxon>Eurotiomycetes</taxon>
        <taxon>Eurotiomycetidae</taxon>
        <taxon>Eurotiales</taxon>
        <taxon>Aspergillaceae</taxon>
        <taxon>Aspergillus</taxon>
        <taxon>Aspergillus subgen. Circumdati</taxon>
    </lineage>
</organism>
<dbReference type="PANTHER" id="PTHR31306">
    <property type="entry name" value="ALPHA-1,6-MANNOSYLTRANSFERASE MNN11-RELATED"/>
    <property type="match status" value="1"/>
</dbReference>
<dbReference type="InterPro" id="IPR008630">
    <property type="entry name" value="Glyco_trans_34"/>
</dbReference>
<dbReference type="GO" id="GO:0016757">
    <property type="term" value="F:glycosyltransferase activity"/>
    <property type="evidence" value="ECO:0007669"/>
    <property type="project" value="UniProtKB-KW"/>
</dbReference>
<sequence length="322" mass="37124">MQRAYLKNARSQRLWLRPIFHVSLALFLVVALISMFSRFRAPQVVPVSEPEYNPIVRKVTMVYGNRTAYYRGLETHENHARRFGYPMTVLRKPILGGFWSKPAILLSTIIEELEKPDDERVEWLFWFDGDTVLMNPNMPLEVFLPPPQFPDTHLLIAKDWNGMNNGVFFIRVCQWSAEFLSATLAYPSVHPETGLFWADQSAMDKLNNELEHFTRSIVFTPLRWFNAYMRSPNAIDINPDSPAHLQVHPGDLLVHFPGTAAESLDTTMGPYLELAESHNPDWELPVEKTSYFKETADFWYAKHEEMYGKPLEASPTADSDST</sequence>
<evidence type="ECO:0000256" key="1">
    <source>
        <dbReference type="ARBA" id="ARBA00005664"/>
    </source>
</evidence>
<evidence type="ECO:0000256" key="2">
    <source>
        <dbReference type="ARBA" id="ARBA00022676"/>
    </source>
</evidence>
<keyword evidence="4" id="KW-0812">Transmembrane</keyword>
<keyword evidence="4" id="KW-1133">Transmembrane helix</keyword>
<dbReference type="InterPro" id="IPR029044">
    <property type="entry name" value="Nucleotide-diphossugar_trans"/>
</dbReference>
<dbReference type="GO" id="GO:0006487">
    <property type="term" value="P:protein N-linked glycosylation"/>
    <property type="evidence" value="ECO:0007669"/>
    <property type="project" value="TreeGrafter"/>
</dbReference>
<dbReference type="GO" id="GO:0000139">
    <property type="term" value="C:Golgi membrane"/>
    <property type="evidence" value="ECO:0007669"/>
    <property type="project" value="TreeGrafter"/>
</dbReference>
<dbReference type="EMBL" id="KZ851936">
    <property type="protein sequence ID" value="RDH16725.1"/>
    <property type="molecule type" value="Genomic_DNA"/>
</dbReference>
<evidence type="ECO:0000256" key="3">
    <source>
        <dbReference type="ARBA" id="ARBA00022679"/>
    </source>
</evidence>
<dbReference type="AlphaFoldDB" id="A0A370BRJ5"/>
<keyword evidence="3 5" id="KW-0808">Transferase</keyword>
<comment type="similarity">
    <text evidence="1">Belongs to the glycosyltransferase 34 family.</text>
</comment>
<dbReference type="VEuPathDB" id="FungiDB:M747DRAFT_344988"/>
<protein>
    <submittedName>
        <fullName evidence="5">Galactosyl transferase GMA12/MNN10 family protein</fullName>
    </submittedName>
</protein>
<dbReference type="PANTHER" id="PTHR31306:SF8">
    <property type="entry name" value="GLYCOSYLTRANSFERASE FAMILY 34 PROTEIN"/>
    <property type="match status" value="1"/>
</dbReference>
<feature type="transmembrane region" description="Helical" evidence="4">
    <location>
        <begin position="20"/>
        <end position="39"/>
    </location>
</feature>
<dbReference type="Proteomes" id="UP000253845">
    <property type="component" value="Unassembled WGS sequence"/>
</dbReference>
<dbReference type="SUPFAM" id="SSF53448">
    <property type="entry name" value="Nucleotide-diphospho-sugar transferases"/>
    <property type="match status" value="1"/>
</dbReference>
<name>A0A370BRJ5_ASPNG</name>
<keyword evidence="4" id="KW-0472">Membrane</keyword>
<dbReference type="Pfam" id="PF05637">
    <property type="entry name" value="Glyco_transf_34"/>
    <property type="match status" value="1"/>
</dbReference>
<reference evidence="5 6" key="1">
    <citation type="submission" date="2018-07" db="EMBL/GenBank/DDBJ databases">
        <title>Section-level genome sequencing of Aspergillus section Nigri to investigate inter- and intra-species variation.</title>
        <authorList>
            <consortium name="DOE Joint Genome Institute"/>
            <person name="Vesth T.C."/>
            <person name="Nybo J.L."/>
            <person name="Theobald S."/>
            <person name="Frisvad J.C."/>
            <person name="Larsen T.O."/>
            <person name="Nielsen K.F."/>
            <person name="Hoof J.B."/>
            <person name="Brandl J."/>
            <person name="Salamov A."/>
            <person name="Riley R."/>
            <person name="Gladden J.M."/>
            <person name="Phatale P."/>
            <person name="Nielsen M.T."/>
            <person name="Lyhne E.K."/>
            <person name="Kogle M.E."/>
            <person name="Strasser K."/>
            <person name="McDonnell E."/>
            <person name="Barry K."/>
            <person name="Clum A."/>
            <person name="Chen C."/>
            <person name="Nolan M."/>
            <person name="Sandor L."/>
            <person name="Kuo A."/>
            <person name="Lipzen A."/>
            <person name="Hainaut M."/>
            <person name="Drula E."/>
            <person name="Tsang A."/>
            <person name="Magnuson J.K."/>
            <person name="Henrissat B."/>
            <person name="Wiebenga A."/>
            <person name="Simmons B.A."/>
            <person name="Makela M.R."/>
            <person name="De vries R.P."/>
            <person name="Grigoriev I.V."/>
            <person name="Mortensen U.H."/>
            <person name="Baker S.E."/>
            <person name="Andersen M.R."/>
        </authorList>
    </citation>
    <scope>NUCLEOTIDE SEQUENCE [LARGE SCALE GENOMIC DNA]</scope>
    <source>
        <strain evidence="5 6">ATCC 13496</strain>
    </source>
</reference>
<evidence type="ECO:0000313" key="5">
    <source>
        <dbReference type="EMBL" id="RDH16725.1"/>
    </source>
</evidence>
<proteinExistence type="inferred from homology"/>
<accession>A0A370BRJ5</accession>
<evidence type="ECO:0000313" key="6">
    <source>
        <dbReference type="Proteomes" id="UP000253845"/>
    </source>
</evidence>
<evidence type="ECO:0000256" key="4">
    <source>
        <dbReference type="SAM" id="Phobius"/>
    </source>
</evidence>
<dbReference type="Gene3D" id="3.90.550.10">
    <property type="entry name" value="Spore Coat Polysaccharide Biosynthesis Protein SpsA, Chain A"/>
    <property type="match status" value="1"/>
</dbReference>
<keyword evidence="2" id="KW-0328">Glycosyltransferase</keyword>